<comment type="caution">
    <text evidence="2">The sequence shown here is derived from an EMBL/GenBank/DDBJ whole genome shotgun (WGS) entry which is preliminary data.</text>
</comment>
<gene>
    <name evidence="2" type="ORF">ACAOBT_LOCUS25830</name>
</gene>
<dbReference type="EMBL" id="CAKOFQ010007424">
    <property type="protein sequence ID" value="CAH2000846.1"/>
    <property type="molecule type" value="Genomic_DNA"/>
</dbReference>
<accession>A0A9P0PVU3</accession>
<keyword evidence="3" id="KW-1185">Reference proteome</keyword>
<evidence type="ECO:0000313" key="2">
    <source>
        <dbReference type="EMBL" id="CAH2000846.1"/>
    </source>
</evidence>
<reference evidence="2" key="1">
    <citation type="submission" date="2022-03" db="EMBL/GenBank/DDBJ databases">
        <authorList>
            <person name="Sayadi A."/>
        </authorList>
    </citation>
    <scope>NUCLEOTIDE SEQUENCE</scope>
</reference>
<protein>
    <submittedName>
        <fullName evidence="2">Uncharacterized protein</fullName>
    </submittedName>
</protein>
<name>A0A9P0PVU3_ACAOB</name>
<evidence type="ECO:0000256" key="1">
    <source>
        <dbReference type="SAM" id="MobiDB-lite"/>
    </source>
</evidence>
<proteinExistence type="predicted"/>
<dbReference type="Proteomes" id="UP001152888">
    <property type="component" value="Unassembled WGS sequence"/>
</dbReference>
<feature type="region of interest" description="Disordered" evidence="1">
    <location>
        <begin position="10"/>
        <end position="29"/>
    </location>
</feature>
<evidence type="ECO:0000313" key="3">
    <source>
        <dbReference type="Proteomes" id="UP001152888"/>
    </source>
</evidence>
<organism evidence="2 3">
    <name type="scientific">Acanthoscelides obtectus</name>
    <name type="common">Bean weevil</name>
    <name type="synonym">Bruchus obtectus</name>
    <dbReference type="NCBI Taxonomy" id="200917"/>
    <lineage>
        <taxon>Eukaryota</taxon>
        <taxon>Metazoa</taxon>
        <taxon>Ecdysozoa</taxon>
        <taxon>Arthropoda</taxon>
        <taxon>Hexapoda</taxon>
        <taxon>Insecta</taxon>
        <taxon>Pterygota</taxon>
        <taxon>Neoptera</taxon>
        <taxon>Endopterygota</taxon>
        <taxon>Coleoptera</taxon>
        <taxon>Polyphaga</taxon>
        <taxon>Cucujiformia</taxon>
        <taxon>Chrysomeloidea</taxon>
        <taxon>Chrysomelidae</taxon>
        <taxon>Bruchinae</taxon>
        <taxon>Bruchini</taxon>
        <taxon>Acanthoscelides</taxon>
    </lineage>
</organism>
<sequence length="29" mass="3170">MLQEEVLVRAAGAAEETQHLASPHLPRKS</sequence>
<dbReference type="AlphaFoldDB" id="A0A9P0PVU3"/>